<organism evidence="3 4">
    <name type="scientific">Dyadobacter jiangsuensis</name>
    <dbReference type="NCBI Taxonomy" id="1591085"/>
    <lineage>
        <taxon>Bacteria</taxon>
        <taxon>Pseudomonadati</taxon>
        <taxon>Bacteroidota</taxon>
        <taxon>Cytophagia</taxon>
        <taxon>Cytophagales</taxon>
        <taxon>Spirosomataceae</taxon>
        <taxon>Dyadobacter</taxon>
    </lineage>
</organism>
<evidence type="ECO:0000256" key="1">
    <source>
        <dbReference type="ARBA" id="ARBA00022729"/>
    </source>
</evidence>
<dbReference type="InterPro" id="IPR028994">
    <property type="entry name" value="Integrin_alpha_N"/>
</dbReference>
<name>A0A2P8GJP9_9BACT</name>
<dbReference type="Pfam" id="PF18962">
    <property type="entry name" value="Por_Secre_tail"/>
    <property type="match status" value="1"/>
</dbReference>
<evidence type="ECO:0000313" key="3">
    <source>
        <dbReference type="EMBL" id="PSL34170.1"/>
    </source>
</evidence>
<dbReference type="RefSeq" id="WP_106593807.1">
    <property type="nucleotide sequence ID" value="NZ_PYAS01000001.1"/>
</dbReference>
<gene>
    <name evidence="3" type="ORF">CLV60_101539</name>
</gene>
<evidence type="ECO:0000259" key="2">
    <source>
        <dbReference type="Pfam" id="PF18962"/>
    </source>
</evidence>
<accession>A0A2P8GJP9</accession>
<dbReference type="NCBIfam" id="TIGR04183">
    <property type="entry name" value="Por_Secre_tail"/>
    <property type="match status" value="1"/>
</dbReference>
<reference evidence="3 4" key="1">
    <citation type="submission" date="2018-03" db="EMBL/GenBank/DDBJ databases">
        <title>Genomic Encyclopedia of Archaeal and Bacterial Type Strains, Phase II (KMG-II): from individual species to whole genera.</title>
        <authorList>
            <person name="Goeker M."/>
        </authorList>
    </citation>
    <scope>NUCLEOTIDE SEQUENCE [LARGE SCALE GENOMIC DNA]</scope>
    <source>
        <strain evidence="3 4">DSM 29057</strain>
    </source>
</reference>
<dbReference type="InterPro" id="IPR026444">
    <property type="entry name" value="Secre_tail"/>
</dbReference>
<dbReference type="OrthoDB" id="964745at2"/>
<dbReference type="AlphaFoldDB" id="A0A2P8GJP9"/>
<keyword evidence="4" id="KW-1185">Reference proteome</keyword>
<dbReference type="PANTHER" id="PTHR36220">
    <property type="entry name" value="UNNAMED PRODUCT"/>
    <property type="match status" value="1"/>
</dbReference>
<dbReference type="SUPFAM" id="SSF69318">
    <property type="entry name" value="Integrin alpha N-terminal domain"/>
    <property type="match status" value="1"/>
</dbReference>
<comment type="caution">
    <text evidence="3">The sequence shown here is derived from an EMBL/GenBank/DDBJ whole genome shotgun (WGS) entry which is preliminary data.</text>
</comment>
<dbReference type="Gene3D" id="2.130.10.130">
    <property type="entry name" value="Integrin alpha, N-terminal"/>
    <property type="match status" value="2"/>
</dbReference>
<protein>
    <submittedName>
        <fullName evidence="3">Putative secreted protein (Por secretion system target)</fullName>
    </submittedName>
</protein>
<dbReference type="Pfam" id="PF14312">
    <property type="entry name" value="FG-GAP_2"/>
    <property type="match status" value="6"/>
</dbReference>
<dbReference type="PANTHER" id="PTHR36220:SF1">
    <property type="entry name" value="GAMMA TUBULIN COMPLEX COMPONENT C-TERMINAL DOMAIN-CONTAINING PROTEIN"/>
    <property type="match status" value="1"/>
</dbReference>
<evidence type="ECO:0000313" key="4">
    <source>
        <dbReference type="Proteomes" id="UP000241964"/>
    </source>
</evidence>
<dbReference type="InterPro" id="IPR013517">
    <property type="entry name" value="FG-GAP"/>
</dbReference>
<proteinExistence type="predicted"/>
<sequence length="647" mass="69508">MIDFLRFLRSGLLACAIFFALPILSKAQDWKQVTKLLASNGNGTSAASASMDYGYSVSISGNYAVVGASSDYYDASGLNPVQWAGSVFILYNDAGEWKPVKKVVAPQRSNSAMFGLSVSISGDYIVVGEPGERLDGNPKGSVHIYKKDQGGTNNWGFVKTIRARVRNIVDNFGSQVDISGNFIVVATRWDDLDSEDNNSLDDAGAAFIYEKDFGGTENWGLVKKITANVRRAAQNFGTSAAIDGDHIVIGAYAEQYDGAELNKLDHAGAAYVFRKDQGGVNNWGLVKKITPVNRAASDFFGGAVDISGGNVIIGAMLEDEDANELNNLADAGAAYIFSRNTGGTDNWGQTKKLTASLRLSSSQFGAVVAISGDFAGVGCRLDNTDGNGANTLYQSGAIFLFDRNLNGADNWGQLHKLSLSNRVSSEQFGRQVAMNGRYLFGSASGAAKEASDNTTVDFPGAVYVFKQDPPLPVTLASFKVSKVENQAFLQWTTSAETNTSHFEIQKSLNAKDWTAIGTREAAKESNALLHYTHWDSQLAAGNVYYRLKMVDQDGTFAYSSIRNLLGENGAELVAFPNPVTEKIFIKTTDSNQIAAVEIRNTAGQLVHETVKIDGEGISVGKLAPGTYIIQIRNADGTSVARKITVSR</sequence>
<keyword evidence="1" id="KW-0732">Signal</keyword>
<feature type="domain" description="Secretion system C-terminal sorting" evidence="2">
    <location>
        <begin position="575"/>
        <end position="645"/>
    </location>
</feature>
<dbReference type="EMBL" id="PYAS01000001">
    <property type="protein sequence ID" value="PSL34170.1"/>
    <property type="molecule type" value="Genomic_DNA"/>
</dbReference>
<dbReference type="Proteomes" id="UP000241964">
    <property type="component" value="Unassembled WGS sequence"/>
</dbReference>